<feature type="transmembrane region" description="Helical" evidence="6">
    <location>
        <begin position="12"/>
        <end position="29"/>
    </location>
</feature>
<evidence type="ECO:0000259" key="7">
    <source>
        <dbReference type="PROSITE" id="PS51278"/>
    </source>
</evidence>
<evidence type="ECO:0000256" key="3">
    <source>
        <dbReference type="ARBA" id="ARBA00022576"/>
    </source>
</evidence>
<evidence type="ECO:0000256" key="1">
    <source>
        <dbReference type="ARBA" id="ARBA00001031"/>
    </source>
</evidence>
<accession>A0A504YAU5</accession>
<dbReference type="PANTHER" id="PTHR10937:SF0">
    <property type="entry name" value="GLUTAMINE--FRUCTOSE-6-PHOSPHATE TRANSAMINASE (ISOMERIZING)"/>
    <property type="match status" value="1"/>
</dbReference>
<keyword evidence="5" id="KW-0315">Glutamine amidotransferase</keyword>
<comment type="catalytic activity">
    <reaction evidence="1">
        <text>D-fructose 6-phosphate + L-glutamine = D-glucosamine 6-phosphate + L-glutamate</text>
        <dbReference type="Rhea" id="RHEA:13237"/>
        <dbReference type="ChEBI" id="CHEBI:29985"/>
        <dbReference type="ChEBI" id="CHEBI:58359"/>
        <dbReference type="ChEBI" id="CHEBI:58725"/>
        <dbReference type="ChEBI" id="CHEBI:61527"/>
        <dbReference type="EC" id="2.6.1.16"/>
    </reaction>
</comment>
<reference evidence="8 9" key="1">
    <citation type="submission" date="2019-04" db="EMBL/GenBank/DDBJ databases">
        <title>Annotation for the trematode Fasciola gigantica.</title>
        <authorList>
            <person name="Choi Y.-J."/>
        </authorList>
    </citation>
    <scope>NUCLEOTIDE SEQUENCE [LARGE SCALE GENOMIC DNA]</scope>
    <source>
        <strain evidence="8">Uganda_cow_1</strain>
    </source>
</reference>
<organism evidence="8 9">
    <name type="scientific">Fasciola gigantica</name>
    <name type="common">Giant liver fluke</name>
    <dbReference type="NCBI Taxonomy" id="46835"/>
    <lineage>
        <taxon>Eukaryota</taxon>
        <taxon>Metazoa</taxon>
        <taxon>Spiralia</taxon>
        <taxon>Lophotrochozoa</taxon>
        <taxon>Platyhelminthes</taxon>
        <taxon>Trematoda</taxon>
        <taxon>Digenea</taxon>
        <taxon>Plagiorchiida</taxon>
        <taxon>Echinostomata</taxon>
        <taxon>Echinostomatoidea</taxon>
        <taxon>Fasciolidae</taxon>
        <taxon>Fasciola</taxon>
    </lineage>
</organism>
<keyword evidence="6" id="KW-1133">Transmembrane helix</keyword>
<keyword evidence="6" id="KW-0812">Transmembrane</keyword>
<dbReference type="GO" id="GO:0004360">
    <property type="term" value="F:glutamine-fructose-6-phosphate transaminase (isomerizing) activity"/>
    <property type="evidence" value="ECO:0007669"/>
    <property type="project" value="UniProtKB-EC"/>
</dbReference>
<evidence type="ECO:0000313" key="8">
    <source>
        <dbReference type="EMBL" id="TPP58712.1"/>
    </source>
</evidence>
<evidence type="ECO:0000313" key="9">
    <source>
        <dbReference type="Proteomes" id="UP000316759"/>
    </source>
</evidence>
<proteinExistence type="predicted"/>
<evidence type="ECO:0000256" key="2">
    <source>
        <dbReference type="ARBA" id="ARBA00012916"/>
    </source>
</evidence>
<keyword evidence="9" id="KW-1185">Reference proteome</keyword>
<sequence length="183" mass="20367">MGFLTLSHVTERVLLFFLGFSGIFAYLNYRVPVTRQEVIDILLNGLHRLEYRGYDSAGLAVDVASAKQNGVVNGEVDMGSQIAVIRQKGKVSALVRAVKESLLCNGLTSEKLETHVGIAHTRWATHGEPSETNAHPQTSGKDNAFVVVHNGIITNHKDLKALLVILFSQFLKFQYYMLLQWLI</sequence>
<dbReference type="EMBL" id="SUNJ01011661">
    <property type="protein sequence ID" value="TPP58712.1"/>
    <property type="molecule type" value="Genomic_DNA"/>
</dbReference>
<evidence type="ECO:0000256" key="5">
    <source>
        <dbReference type="ARBA" id="ARBA00022962"/>
    </source>
</evidence>
<protein>
    <recommendedName>
        <fullName evidence="2">glutamine--fructose-6-phosphate transaminase (isomerizing)</fullName>
        <ecNumber evidence="2">2.6.1.16</ecNumber>
    </recommendedName>
</protein>
<dbReference type="EC" id="2.6.1.16" evidence="2"/>
<dbReference type="GO" id="GO:0006487">
    <property type="term" value="P:protein N-linked glycosylation"/>
    <property type="evidence" value="ECO:0007669"/>
    <property type="project" value="TreeGrafter"/>
</dbReference>
<dbReference type="Pfam" id="PF13522">
    <property type="entry name" value="GATase_6"/>
    <property type="match status" value="1"/>
</dbReference>
<dbReference type="GO" id="GO:0006002">
    <property type="term" value="P:fructose 6-phosphate metabolic process"/>
    <property type="evidence" value="ECO:0007669"/>
    <property type="project" value="TreeGrafter"/>
</dbReference>
<dbReference type="OrthoDB" id="15235at2759"/>
<evidence type="ECO:0000256" key="6">
    <source>
        <dbReference type="SAM" id="Phobius"/>
    </source>
</evidence>
<dbReference type="STRING" id="46835.A0A504YAU5"/>
<keyword evidence="4 8" id="KW-0808">Transferase</keyword>
<keyword evidence="3 8" id="KW-0032">Aminotransferase</keyword>
<dbReference type="Proteomes" id="UP000316759">
    <property type="component" value="Unassembled WGS sequence"/>
</dbReference>
<dbReference type="Gene3D" id="3.60.20.10">
    <property type="entry name" value="Glutamine Phosphoribosylpyrophosphate, subunit 1, domain 1"/>
    <property type="match status" value="1"/>
</dbReference>
<dbReference type="SUPFAM" id="SSF56235">
    <property type="entry name" value="N-terminal nucleophile aminohydrolases (Ntn hydrolases)"/>
    <property type="match status" value="1"/>
</dbReference>
<dbReference type="PROSITE" id="PS51278">
    <property type="entry name" value="GATASE_TYPE_2"/>
    <property type="match status" value="1"/>
</dbReference>
<dbReference type="PANTHER" id="PTHR10937">
    <property type="entry name" value="GLUCOSAMINE--FRUCTOSE-6-PHOSPHATE AMINOTRANSFERASE, ISOMERIZING"/>
    <property type="match status" value="1"/>
</dbReference>
<dbReference type="InterPro" id="IPR017932">
    <property type="entry name" value="GATase_2_dom"/>
</dbReference>
<keyword evidence="6" id="KW-0472">Membrane</keyword>
<dbReference type="AlphaFoldDB" id="A0A504YAU5"/>
<dbReference type="InterPro" id="IPR029055">
    <property type="entry name" value="Ntn_hydrolases_N"/>
</dbReference>
<evidence type="ECO:0000256" key="4">
    <source>
        <dbReference type="ARBA" id="ARBA00022679"/>
    </source>
</evidence>
<comment type="caution">
    <text evidence="8">The sequence shown here is derived from an EMBL/GenBank/DDBJ whole genome shotgun (WGS) entry which is preliminary data.</text>
</comment>
<feature type="domain" description="Glutamine amidotransferase type-2" evidence="7">
    <location>
        <begin position="21"/>
        <end position="183"/>
    </location>
</feature>
<gene>
    <name evidence="8" type="ORF">FGIG_06052</name>
</gene>
<name>A0A504YAU5_FASGI</name>
<dbReference type="GO" id="GO:0006047">
    <property type="term" value="P:UDP-N-acetylglucosamine metabolic process"/>
    <property type="evidence" value="ECO:0007669"/>
    <property type="project" value="TreeGrafter"/>
</dbReference>